<reference evidence="2 3" key="1">
    <citation type="submission" date="2015-11" db="EMBL/GenBank/DDBJ databases">
        <title>Whole-Genome Sequence of Candidatus Oderbacter manganicum from the National Park Lower Oder Valley, Germany.</title>
        <authorList>
            <person name="Braun B."/>
            <person name="Liere K."/>
            <person name="Szewzyk U."/>
        </authorList>
    </citation>
    <scope>NUCLEOTIDE SEQUENCE [LARGE SCALE GENOMIC DNA]</scope>
    <source>
        <strain evidence="2 3">OTSz_A_272</strain>
    </source>
</reference>
<dbReference type="SMART" id="SM00028">
    <property type="entry name" value="TPR"/>
    <property type="match status" value="2"/>
</dbReference>
<evidence type="ECO:0008006" key="4">
    <source>
        <dbReference type="Google" id="ProtNLM"/>
    </source>
</evidence>
<dbReference type="InterPro" id="IPR011990">
    <property type="entry name" value="TPR-like_helical_dom_sf"/>
</dbReference>
<keyword evidence="3" id="KW-1185">Reference proteome</keyword>
<accession>A0A1B1AIG0</accession>
<evidence type="ECO:0000313" key="2">
    <source>
        <dbReference type="EMBL" id="ANP46359.1"/>
    </source>
</evidence>
<dbReference type="EMBL" id="CP013244">
    <property type="protein sequence ID" value="ANP46359.1"/>
    <property type="molecule type" value="Genomic_DNA"/>
</dbReference>
<dbReference type="STRING" id="1759059.ATE48_10755"/>
<dbReference type="PANTHER" id="PTHR12788">
    <property type="entry name" value="PROTEIN-TYROSINE SULFOTRANSFERASE 2"/>
    <property type="match status" value="1"/>
</dbReference>
<dbReference type="PANTHER" id="PTHR12788:SF10">
    <property type="entry name" value="PROTEIN-TYROSINE SULFOTRANSFERASE"/>
    <property type="match status" value="1"/>
</dbReference>
<dbReference type="Pfam" id="PF13432">
    <property type="entry name" value="TPR_16"/>
    <property type="match status" value="2"/>
</dbReference>
<organism evidence="2 3">
    <name type="scientific">Candidatus Viadribacter manganicus</name>
    <dbReference type="NCBI Taxonomy" id="1759059"/>
    <lineage>
        <taxon>Bacteria</taxon>
        <taxon>Pseudomonadati</taxon>
        <taxon>Pseudomonadota</taxon>
        <taxon>Alphaproteobacteria</taxon>
        <taxon>Hyphomonadales</taxon>
        <taxon>Hyphomonadaceae</taxon>
        <taxon>Candidatus Viadribacter</taxon>
    </lineage>
</organism>
<evidence type="ECO:0000313" key="3">
    <source>
        <dbReference type="Proteomes" id="UP000092498"/>
    </source>
</evidence>
<dbReference type="OrthoDB" id="9800698at2"/>
<dbReference type="SUPFAM" id="SSF52540">
    <property type="entry name" value="P-loop containing nucleoside triphosphate hydrolases"/>
    <property type="match status" value="1"/>
</dbReference>
<dbReference type="KEGG" id="cbot:ATE48_10755"/>
<dbReference type="InParanoid" id="A0A1B1AIG0"/>
<dbReference type="Gene3D" id="3.40.50.300">
    <property type="entry name" value="P-loop containing nucleotide triphosphate hydrolases"/>
    <property type="match status" value="1"/>
</dbReference>
<dbReference type="Pfam" id="PF13469">
    <property type="entry name" value="Sulfotransfer_3"/>
    <property type="match status" value="1"/>
</dbReference>
<dbReference type="GO" id="GO:0008476">
    <property type="term" value="F:protein-tyrosine sulfotransferase activity"/>
    <property type="evidence" value="ECO:0007669"/>
    <property type="project" value="InterPro"/>
</dbReference>
<name>A0A1B1AIG0_9PROT</name>
<dbReference type="RefSeq" id="WP_066771285.1">
    <property type="nucleotide sequence ID" value="NZ_CP013244.1"/>
</dbReference>
<sequence length="528" mass="57731">MLNEPDPETERLLYAGSRAYAGGDKAGAASFARQALLRGPGNPAALQILGVVALDAGDLEAARRHLEASNAAKPNAVTFNLIGVAASRAGDVAAARAAFARAGELGLVDGWRNLAVSEKGEAQVGAYQRALKLVPNDAASHAGLAQALEARHELRRAREHAQAALRLDPANATGRLALGRVLIREKDFAAAEAALGPILQSPKATIELRIQALGLIGDARDHRDDARGAFEAFTAANQMTLQQQRAWLDARERLYHPDSVRRMADVVAGLDVPTWVAARAERSPVFLVGFPRSGTTLLDQILSSHPGIVCLEESEHFGDALSETLADPSRAFLPESFTADEITRIRESYWRRVGAPAESIVVDKFPLNIVVLPLIKRVFPDAKIIFAMRDPRDVVLSCYQQRFVINAAMVQFLELARAGAYYGLVMSLLELCRERLALDFYQVRYEDVVGDLESAARALCGFLGVAYDSNMLNFSETARKREIATPSARQVIQPIYNRSMGRWRRYERELAPVLPVLALWAARYGYAP</sequence>
<dbReference type="Gene3D" id="1.25.40.10">
    <property type="entry name" value="Tetratricopeptide repeat domain"/>
    <property type="match status" value="2"/>
</dbReference>
<dbReference type="InterPro" id="IPR019734">
    <property type="entry name" value="TPR_rpt"/>
</dbReference>
<evidence type="ECO:0000256" key="1">
    <source>
        <dbReference type="ARBA" id="ARBA00022679"/>
    </source>
</evidence>
<dbReference type="AlphaFoldDB" id="A0A1B1AIG0"/>
<gene>
    <name evidence="2" type="ORF">ATE48_10755</name>
</gene>
<proteinExistence type="predicted"/>
<dbReference type="InterPro" id="IPR027417">
    <property type="entry name" value="P-loop_NTPase"/>
</dbReference>
<keyword evidence="1" id="KW-0808">Transferase</keyword>
<protein>
    <recommendedName>
        <fullName evidence="4">Sulfotransferase</fullName>
    </recommendedName>
</protein>
<dbReference type="SUPFAM" id="SSF48452">
    <property type="entry name" value="TPR-like"/>
    <property type="match status" value="1"/>
</dbReference>
<dbReference type="InterPro" id="IPR026634">
    <property type="entry name" value="TPST-like"/>
</dbReference>
<dbReference type="Proteomes" id="UP000092498">
    <property type="component" value="Chromosome"/>
</dbReference>